<keyword evidence="5 6" id="KW-0472">Membrane</keyword>
<feature type="transmembrane region" description="Helical" evidence="6">
    <location>
        <begin position="259"/>
        <end position="282"/>
    </location>
</feature>
<feature type="transmembrane region" description="Helical" evidence="6">
    <location>
        <begin position="21"/>
        <end position="48"/>
    </location>
</feature>
<evidence type="ECO:0000313" key="9">
    <source>
        <dbReference type="Proteomes" id="UP000619260"/>
    </source>
</evidence>
<feature type="transmembrane region" description="Helical" evidence="6">
    <location>
        <begin position="387"/>
        <end position="406"/>
    </location>
</feature>
<feature type="transmembrane region" description="Helical" evidence="6">
    <location>
        <begin position="317"/>
        <end position="337"/>
    </location>
</feature>
<dbReference type="PANTHER" id="PTHR23513">
    <property type="entry name" value="INTEGRAL MEMBRANE EFFLUX PROTEIN-RELATED"/>
    <property type="match status" value="1"/>
</dbReference>
<name>A0A8J3YI95_9ACTN</name>
<evidence type="ECO:0000256" key="6">
    <source>
        <dbReference type="SAM" id="Phobius"/>
    </source>
</evidence>
<evidence type="ECO:0000313" key="8">
    <source>
        <dbReference type="EMBL" id="GIJ44460.1"/>
    </source>
</evidence>
<dbReference type="Gene3D" id="1.20.1250.20">
    <property type="entry name" value="MFS general substrate transporter like domains"/>
    <property type="match status" value="1"/>
</dbReference>
<feature type="transmembrane region" description="Helical" evidence="6">
    <location>
        <begin position="54"/>
        <end position="77"/>
    </location>
</feature>
<organism evidence="8 9">
    <name type="scientific">Virgisporangium aliadipatigenens</name>
    <dbReference type="NCBI Taxonomy" id="741659"/>
    <lineage>
        <taxon>Bacteria</taxon>
        <taxon>Bacillati</taxon>
        <taxon>Actinomycetota</taxon>
        <taxon>Actinomycetes</taxon>
        <taxon>Micromonosporales</taxon>
        <taxon>Micromonosporaceae</taxon>
        <taxon>Virgisporangium</taxon>
    </lineage>
</organism>
<dbReference type="InterPro" id="IPR036259">
    <property type="entry name" value="MFS_trans_sf"/>
</dbReference>
<keyword evidence="4 6" id="KW-1133">Transmembrane helix</keyword>
<evidence type="ECO:0000256" key="4">
    <source>
        <dbReference type="ARBA" id="ARBA00022989"/>
    </source>
</evidence>
<feature type="transmembrane region" description="Helical" evidence="6">
    <location>
        <begin position="361"/>
        <end position="381"/>
    </location>
</feature>
<feature type="transmembrane region" description="Helical" evidence="6">
    <location>
        <begin position="294"/>
        <end position="311"/>
    </location>
</feature>
<sequence length="433" mass="45628">MSVDTVPGRGGLFRHADFRRLFLAHGVSQLGAQVTYLALPLVAITYLHASTFEIGVLTTLESLAFLVIGLPAGAWCDRMRRRRVLITTDLVRAGALLSIPVAAALGVLSVWQLYTVVLIHGACTVFFDVSGLAFLPSLIGRERLIEGNGKMESARQVALAAGPTLAGFLVEALKAPFALVADAVSYLWSAAWLSRIRAPDVLPPRADRQPLRVEIAEGLRFVLRNPVLRAVAATGAIAVVGISISRAILVLFLVRQLGLTAGTIGLLFSVGSVASIGGAMVTTRLARRLGAPRALIGFCGIAGAGSLLIPLTGNGWALGFLVVGETLQMASIVAYNVTQVSYRQRICPDHLLGRMNATMRFLMWGTTPVGGLLGGVLGTAIGLRPTLWTAGALLVVATLPLVLSPLGPAAVRGDREFLQEPVLLGQKADGEQA</sequence>
<dbReference type="InterPro" id="IPR020846">
    <property type="entry name" value="MFS_dom"/>
</dbReference>
<protein>
    <submittedName>
        <fullName evidence="8">MFS transporter</fullName>
    </submittedName>
</protein>
<proteinExistence type="predicted"/>
<accession>A0A8J3YI95</accession>
<gene>
    <name evidence="8" type="ORF">Val02_13460</name>
</gene>
<comment type="caution">
    <text evidence="8">The sequence shown here is derived from an EMBL/GenBank/DDBJ whole genome shotgun (WGS) entry which is preliminary data.</text>
</comment>
<feature type="transmembrane region" description="Helical" evidence="6">
    <location>
        <begin position="117"/>
        <end position="135"/>
    </location>
</feature>
<evidence type="ECO:0000256" key="2">
    <source>
        <dbReference type="ARBA" id="ARBA00022475"/>
    </source>
</evidence>
<evidence type="ECO:0000256" key="3">
    <source>
        <dbReference type="ARBA" id="ARBA00022692"/>
    </source>
</evidence>
<dbReference type="InterPro" id="IPR011701">
    <property type="entry name" value="MFS"/>
</dbReference>
<feature type="domain" description="Major facilitator superfamily (MFS) profile" evidence="7">
    <location>
        <begin position="227"/>
        <end position="433"/>
    </location>
</feature>
<dbReference type="Pfam" id="PF07690">
    <property type="entry name" value="MFS_1"/>
    <property type="match status" value="1"/>
</dbReference>
<feature type="transmembrane region" description="Helical" evidence="6">
    <location>
        <begin position="89"/>
        <end position="111"/>
    </location>
</feature>
<dbReference type="CDD" id="cd06173">
    <property type="entry name" value="MFS_MefA_like"/>
    <property type="match status" value="1"/>
</dbReference>
<reference evidence="8" key="1">
    <citation type="submission" date="2021-01" db="EMBL/GenBank/DDBJ databases">
        <title>Whole genome shotgun sequence of Virgisporangium aliadipatigenens NBRC 105644.</title>
        <authorList>
            <person name="Komaki H."/>
            <person name="Tamura T."/>
        </authorList>
    </citation>
    <scope>NUCLEOTIDE SEQUENCE</scope>
    <source>
        <strain evidence="8">NBRC 105644</strain>
    </source>
</reference>
<comment type="subcellular location">
    <subcellularLocation>
        <location evidence="1">Cell membrane</location>
        <topology evidence="1">Multi-pass membrane protein</topology>
    </subcellularLocation>
</comment>
<evidence type="ECO:0000256" key="5">
    <source>
        <dbReference type="ARBA" id="ARBA00023136"/>
    </source>
</evidence>
<evidence type="ECO:0000256" key="1">
    <source>
        <dbReference type="ARBA" id="ARBA00004651"/>
    </source>
</evidence>
<keyword evidence="9" id="KW-1185">Reference proteome</keyword>
<keyword evidence="2" id="KW-1003">Cell membrane</keyword>
<dbReference type="PROSITE" id="PS50850">
    <property type="entry name" value="MFS"/>
    <property type="match status" value="1"/>
</dbReference>
<dbReference type="SUPFAM" id="SSF103473">
    <property type="entry name" value="MFS general substrate transporter"/>
    <property type="match status" value="1"/>
</dbReference>
<dbReference type="AlphaFoldDB" id="A0A8J3YI95"/>
<dbReference type="Proteomes" id="UP000619260">
    <property type="component" value="Unassembled WGS sequence"/>
</dbReference>
<feature type="transmembrane region" description="Helical" evidence="6">
    <location>
        <begin position="230"/>
        <end position="253"/>
    </location>
</feature>
<dbReference type="GO" id="GO:0022857">
    <property type="term" value="F:transmembrane transporter activity"/>
    <property type="evidence" value="ECO:0007669"/>
    <property type="project" value="InterPro"/>
</dbReference>
<dbReference type="EMBL" id="BOPF01000004">
    <property type="protein sequence ID" value="GIJ44460.1"/>
    <property type="molecule type" value="Genomic_DNA"/>
</dbReference>
<dbReference type="PANTHER" id="PTHR23513:SF6">
    <property type="entry name" value="MAJOR FACILITATOR SUPERFAMILY ASSOCIATED DOMAIN-CONTAINING PROTEIN"/>
    <property type="match status" value="1"/>
</dbReference>
<dbReference type="GO" id="GO:0005886">
    <property type="term" value="C:plasma membrane"/>
    <property type="evidence" value="ECO:0007669"/>
    <property type="project" value="UniProtKB-SubCell"/>
</dbReference>
<evidence type="ECO:0000259" key="7">
    <source>
        <dbReference type="PROSITE" id="PS50850"/>
    </source>
</evidence>
<keyword evidence="3 6" id="KW-0812">Transmembrane</keyword>